<dbReference type="Gene3D" id="1.20.1090.10">
    <property type="entry name" value="Dehydroquinate synthase-like - alpha domain"/>
    <property type="match status" value="1"/>
</dbReference>
<comment type="similarity">
    <text evidence="1">Belongs to the iron-containing alcohol dehydrogenase family.</text>
</comment>
<dbReference type="AlphaFoldDB" id="A0A1Y3TYT3"/>
<accession>A0A1Y3TYT3</accession>
<evidence type="ECO:0000313" key="5">
    <source>
        <dbReference type="EMBL" id="OUN41591.1"/>
    </source>
</evidence>
<proteinExistence type="inferred from homology"/>
<evidence type="ECO:0000256" key="2">
    <source>
        <dbReference type="ARBA" id="ARBA00023002"/>
    </source>
</evidence>
<feature type="domain" description="Alcohol dehydrogenase iron-type/glycerol dehydrogenase GldA" evidence="3">
    <location>
        <begin position="20"/>
        <end position="186"/>
    </location>
</feature>
<sequence>MIFYAKRRNENMNTFRYFMPVDTYFGRDCIAEHKDVMKKLGQKALIVTGRTSAKKNGSQQDVTDALEALGMQWVLFDEIGENPDVETVVRAAELAKKEAVDFIIGIGGGSPMDASKAIAVLTANPEADAEILFTDPSAKALPVVEIPTTAGTGSEVTQYAILTLHEKRTKNGIVQPIFATVSFLDPKYMDTLSAKVTNNTAVDAMSHLVESYLSANANTVSEKIVAMGLSYWKECIPALKAREYTPEVREKLMLASTIGGVAIAQTSTSIPHALGYFLTYEKQIPHGRANGMVMQAYMELFGKDNQKVKEVLGYLGLETTEDMGQLMKDVLDISETFTAEDIAYYAKRSMENPKKLATFPEYGLEEKDILEVYRKSLL</sequence>
<name>A0A1Y3TYT3_9FIRM</name>
<dbReference type="EMBL" id="NFHM01000017">
    <property type="protein sequence ID" value="OUN41591.1"/>
    <property type="molecule type" value="Genomic_DNA"/>
</dbReference>
<comment type="caution">
    <text evidence="5">The sequence shown here is derived from an EMBL/GenBank/DDBJ whole genome shotgun (WGS) entry which is preliminary data.</text>
</comment>
<evidence type="ECO:0000313" key="6">
    <source>
        <dbReference type="Proteomes" id="UP000195455"/>
    </source>
</evidence>
<dbReference type="FunFam" id="3.40.50.1970:FF:000003">
    <property type="entry name" value="Alcohol dehydrogenase, iron-containing"/>
    <property type="match status" value="1"/>
</dbReference>
<dbReference type="PANTHER" id="PTHR11496:SF102">
    <property type="entry name" value="ALCOHOL DEHYDROGENASE 4"/>
    <property type="match status" value="1"/>
</dbReference>
<dbReference type="GO" id="GO:0046872">
    <property type="term" value="F:metal ion binding"/>
    <property type="evidence" value="ECO:0007669"/>
    <property type="project" value="InterPro"/>
</dbReference>
<feature type="domain" description="Fe-containing alcohol dehydrogenase-like C-terminal" evidence="4">
    <location>
        <begin position="199"/>
        <end position="333"/>
    </location>
</feature>
<dbReference type="Proteomes" id="UP000195455">
    <property type="component" value="Unassembled WGS sequence"/>
</dbReference>
<dbReference type="InterPro" id="IPR001670">
    <property type="entry name" value="ADH_Fe/GldA"/>
</dbReference>
<dbReference type="Gene3D" id="3.40.50.1970">
    <property type="match status" value="1"/>
</dbReference>
<protein>
    <submittedName>
        <fullName evidence="5">Uncharacterized protein</fullName>
    </submittedName>
</protein>
<dbReference type="InterPro" id="IPR056798">
    <property type="entry name" value="ADH_Fe_C"/>
</dbReference>
<keyword evidence="2" id="KW-0560">Oxidoreductase</keyword>
<organism evidence="5 6">
    <name type="scientific">Anaerotignum lactatifermentans</name>
    <dbReference type="NCBI Taxonomy" id="160404"/>
    <lineage>
        <taxon>Bacteria</taxon>
        <taxon>Bacillati</taxon>
        <taxon>Bacillota</taxon>
        <taxon>Clostridia</taxon>
        <taxon>Lachnospirales</taxon>
        <taxon>Anaerotignaceae</taxon>
        <taxon>Anaerotignum</taxon>
    </lineage>
</organism>
<evidence type="ECO:0000259" key="3">
    <source>
        <dbReference type="Pfam" id="PF00465"/>
    </source>
</evidence>
<evidence type="ECO:0000256" key="1">
    <source>
        <dbReference type="ARBA" id="ARBA00007358"/>
    </source>
</evidence>
<reference evidence="6" key="1">
    <citation type="submission" date="2017-04" db="EMBL/GenBank/DDBJ databases">
        <title>Function of individual gut microbiota members based on whole genome sequencing of pure cultures obtained from chicken caecum.</title>
        <authorList>
            <person name="Medvecky M."/>
            <person name="Cejkova D."/>
            <person name="Polansky O."/>
            <person name="Karasova D."/>
            <person name="Kubasova T."/>
            <person name="Cizek A."/>
            <person name="Rychlik I."/>
        </authorList>
    </citation>
    <scope>NUCLEOTIDE SEQUENCE [LARGE SCALE GENOMIC DNA]</scope>
    <source>
        <strain evidence="6">An75</strain>
    </source>
</reference>
<dbReference type="InterPro" id="IPR039697">
    <property type="entry name" value="Alcohol_dehydrogenase_Fe"/>
</dbReference>
<dbReference type="SUPFAM" id="SSF56796">
    <property type="entry name" value="Dehydroquinate synthase-like"/>
    <property type="match status" value="1"/>
</dbReference>
<dbReference type="GO" id="GO:0004022">
    <property type="term" value="F:alcohol dehydrogenase (NAD+) activity"/>
    <property type="evidence" value="ECO:0007669"/>
    <property type="project" value="UniProtKB-ARBA"/>
</dbReference>
<dbReference type="PANTHER" id="PTHR11496">
    <property type="entry name" value="ALCOHOL DEHYDROGENASE"/>
    <property type="match status" value="1"/>
</dbReference>
<dbReference type="Pfam" id="PF00465">
    <property type="entry name" value="Fe-ADH"/>
    <property type="match status" value="1"/>
</dbReference>
<dbReference type="Pfam" id="PF25137">
    <property type="entry name" value="ADH_Fe_C"/>
    <property type="match status" value="1"/>
</dbReference>
<dbReference type="CDD" id="cd08181">
    <property type="entry name" value="PPD-like"/>
    <property type="match status" value="1"/>
</dbReference>
<gene>
    <name evidence="5" type="ORF">B5G26_11135</name>
</gene>
<evidence type="ECO:0000259" key="4">
    <source>
        <dbReference type="Pfam" id="PF25137"/>
    </source>
</evidence>